<keyword evidence="8 10" id="KW-0503">Monooxygenase</keyword>
<evidence type="ECO:0000256" key="7">
    <source>
        <dbReference type="ARBA" id="ARBA00023004"/>
    </source>
</evidence>
<dbReference type="InterPro" id="IPR050364">
    <property type="entry name" value="Cytochrome_P450_fung"/>
</dbReference>
<keyword evidence="4 9" id="KW-0349">Heme</keyword>
<reference evidence="12" key="2">
    <citation type="submission" date="2015-01" db="EMBL/GenBank/DDBJ databases">
        <title>Evolutionary Origins and Diversification of the Mycorrhizal Mutualists.</title>
        <authorList>
            <consortium name="DOE Joint Genome Institute"/>
            <consortium name="Mycorrhizal Genomics Consortium"/>
            <person name="Kohler A."/>
            <person name="Kuo A."/>
            <person name="Nagy L.G."/>
            <person name="Floudas D."/>
            <person name="Copeland A."/>
            <person name="Barry K.W."/>
            <person name="Cichocki N."/>
            <person name="Veneault-Fourrey C."/>
            <person name="LaButti K."/>
            <person name="Lindquist E.A."/>
            <person name="Lipzen A."/>
            <person name="Lundell T."/>
            <person name="Morin E."/>
            <person name="Murat C."/>
            <person name="Riley R."/>
            <person name="Ohm R."/>
            <person name="Sun H."/>
            <person name="Tunlid A."/>
            <person name="Henrissat B."/>
            <person name="Grigoriev I.V."/>
            <person name="Hibbett D.S."/>
            <person name="Martin F."/>
        </authorList>
    </citation>
    <scope>NUCLEOTIDE SEQUENCE [LARGE SCALE GENOMIC DNA]</scope>
    <source>
        <strain evidence="12">Marx 270</strain>
    </source>
</reference>
<comment type="similarity">
    <text evidence="3 10">Belongs to the cytochrome P450 family.</text>
</comment>
<keyword evidence="6 10" id="KW-0560">Oxidoreductase</keyword>
<dbReference type="Pfam" id="PF00067">
    <property type="entry name" value="p450"/>
    <property type="match status" value="1"/>
</dbReference>
<dbReference type="PRINTS" id="PR00463">
    <property type="entry name" value="EP450I"/>
</dbReference>
<keyword evidence="7 9" id="KW-0408">Iron</keyword>
<dbReference type="STRING" id="870435.A0A0C3PDR2"/>
<proteinExistence type="inferred from homology"/>
<sequence length="509" mass="56927">MQAVTLVAFFLLITYLVFAIKRRRNKSLRNGLPLPPGPRGLPLVGNVLDIDISAPWTTYQRWGKQYGGVLYCTLLGQELVIINDEEIAHQLIVKRSPIYSDRPYINELLDFSTGLLPYGSEWRLHRKMFNDVFNKQTSKKYEAVQMEKVHQLLVNLLSTPLDYHKHFTTLSTAIIMAITYGYDVASTDDPFVANMEHLLELATIELAPERTTLFKAMPFLAYIPSWLPGGRFKQQVAEFRALVRRVLDDPVKYVQDEMAAGTATTSFVGDLFAMEVRKDLASSKDEFIKAVAATVFIGGAETTSSTLLIFLLAMVLNPEAQAKAQEEIDRVVGDTRLPDFRDRENLPYVEAVLIETLRWHPSLPLMLPHTTTTADIFDGMYIPKGVTVLINLWAMTQNELRYPHPATFNPERHLTANGTLAEGTASPNFGLGRRICPGRYVADQSLWVAIVSILATLRIGKARDEAGHEVDVIPEFAGGLSSHPKPFRCSVEARSSRAAELIYASVGTN</sequence>
<evidence type="ECO:0000256" key="6">
    <source>
        <dbReference type="ARBA" id="ARBA00023002"/>
    </source>
</evidence>
<protein>
    <recommendedName>
        <fullName evidence="13">Cytochrome P450</fullName>
    </recommendedName>
</protein>
<dbReference type="SUPFAM" id="SSF48264">
    <property type="entry name" value="Cytochrome P450"/>
    <property type="match status" value="1"/>
</dbReference>
<comment type="cofactor">
    <cofactor evidence="1 9">
        <name>heme</name>
        <dbReference type="ChEBI" id="CHEBI:30413"/>
    </cofactor>
</comment>
<dbReference type="HOGENOM" id="CLU_001570_2_3_1"/>
<dbReference type="AlphaFoldDB" id="A0A0C3PDR2"/>
<evidence type="ECO:0000256" key="8">
    <source>
        <dbReference type="ARBA" id="ARBA00023033"/>
    </source>
</evidence>
<dbReference type="Gene3D" id="1.10.630.10">
    <property type="entry name" value="Cytochrome P450"/>
    <property type="match status" value="1"/>
</dbReference>
<comment type="pathway">
    <text evidence="2">Secondary metabolite biosynthesis.</text>
</comment>
<name>A0A0C3PDR2_PISTI</name>
<dbReference type="PROSITE" id="PS00086">
    <property type="entry name" value="CYTOCHROME_P450"/>
    <property type="match status" value="1"/>
</dbReference>
<evidence type="ECO:0008006" key="13">
    <source>
        <dbReference type="Google" id="ProtNLM"/>
    </source>
</evidence>
<dbReference type="GO" id="GO:0005506">
    <property type="term" value="F:iron ion binding"/>
    <property type="evidence" value="ECO:0007669"/>
    <property type="project" value="InterPro"/>
</dbReference>
<evidence type="ECO:0000256" key="3">
    <source>
        <dbReference type="ARBA" id="ARBA00010617"/>
    </source>
</evidence>
<dbReference type="Proteomes" id="UP000054217">
    <property type="component" value="Unassembled WGS sequence"/>
</dbReference>
<dbReference type="PRINTS" id="PR00385">
    <property type="entry name" value="P450"/>
</dbReference>
<feature type="binding site" description="axial binding residue" evidence="9">
    <location>
        <position position="436"/>
    </location>
    <ligand>
        <name>heme</name>
        <dbReference type="ChEBI" id="CHEBI:30413"/>
    </ligand>
    <ligandPart>
        <name>Fe</name>
        <dbReference type="ChEBI" id="CHEBI:18248"/>
    </ligandPart>
</feature>
<keyword evidence="5 9" id="KW-0479">Metal-binding</keyword>
<dbReference type="PANTHER" id="PTHR46300:SF7">
    <property type="entry name" value="P450, PUTATIVE (EUROFUNG)-RELATED"/>
    <property type="match status" value="1"/>
</dbReference>
<dbReference type="GO" id="GO:0016705">
    <property type="term" value="F:oxidoreductase activity, acting on paired donors, with incorporation or reduction of molecular oxygen"/>
    <property type="evidence" value="ECO:0007669"/>
    <property type="project" value="InterPro"/>
</dbReference>
<evidence type="ECO:0000256" key="5">
    <source>
        <dbReference type="ARBA" id="ARBA00022723"/>
    </source>
</evidence>
<dbReference type="InterPro" id="IPR036396">
    <property type="entry name" value="Cyt_P450_sf"/>
</dbReference>
<evidence type="ECO:0000313" key="12">
    <source>
        <dbReference type="Proteomes" id="UP000054217"/>
    </source>
</evidence>
<evidence type="ECO:0000256" key="9">
    <source>
        <dbReference type="PIRSR" id="PIRSR602401-1"/>
    </source>
</evidence>
<evidence type="ECO:0000256" key="4">
    <source>
        <dbReference type="ARBA" id="ARBA00022617"/>
    </source>
</evidence>
<evidence type="ECO:0000256" key="1">
    <source>
        <dbReference type="ARBA" id="ARBA00001971"/>
    </source>
</evidence>
<dbReference type="InterPro" id="IPR001128">
    <property type="entry name" value="Cyt_P450"/>
</dbReference>
<gene>
    <name evidence="11" type="ORF">M404DRAFT_994607</name>
</gene>
<accession>A0A0C3PDR2</accession>
<dbReference type="InParanoid" id="A0A0C3PDR2"/>
<evidence type="ECO:0000313" key="11">
    <source>
        <dbReference type="EMBL" id="KIO11915.1"/>
    </source>
</evidence>
<dbReference type="PANTHER" id="PTHR46300">
    <property type="entry name" value="P450, PUTATIVE (EUROFUNG)-RELATED-RELATED"/>
    <property type="match status" value="1"/>
</dbReference>
<keyword evidence="12" id="KW-1185">Reference proteome</keyword>
<evidence type="ECO:0000256" key="2">
    <source>
        <dbReference type="ARBA" id="ARBA00005179"/>
    </source>
</evidence>
<dbReference type="EMBL" id="KN831949">
    <property type="protein sequence ID" value="KIO11915.1"/>
    <property type="molecule type" value="Genomic_DNA"/>
</dbReference>
<dbReference type="InterPro" id="IPR002401">
    <property type="entry name" value="Cyt_P450_E_grp-I"/>
</dbReference>
<dbReference type="OrthoDB" id="2789670at2759"/>
<dbReference type="GO" id="GO:0004497">
    <property type="term" value="F:monooxygenase activity"/>
    <property type="evidence" value="ECO:0007669"/>
    <property type="project" value="UniProtKB-KW"/>
</dbReference>
<dbReference type="CDD" id="cd11065">
    <property type="entry name" value="CYP64-like"/>
    <property type="match status" value="1"/>
</dbReference>
<organism evidence="11 12">
    <name type="scientific">Pisolithus tinctorius Marx 270</name>
    <dbReference type="NCBI Taxonomy" id="870435"/>
    <lineage>
        <taxon>Eukaryota</taxon>
        <taxon>Fungi</taxon>
        <taxon>Dikarya</taxon>
        <taxon>Basidiomycota</taxon>
        <taxon>Agaricomycotina</taxon>
        <taxon>Agaricomycetes</taxon>
        <taxon>Agaricomycetidae</taxon>
        <taxon>Boletales</taxon>
        <taxon>Sclerodermatineae</taxon>
        <taxon>Pisolithaceae</taxon>
        <taxon>Pisolithus</taxon>
    </lineage>
</organism>
<reference evidence="11 12" key="1">
    <citation type="submission" date="2014-04" db="EMBL/GenBank/DDBJ databases">
        <authorList>
            <consortium name="DOE Joint Genome Institute"/>
            <person name="Kuo A."/>
            <person name="Kohler A."/>
            <person name="Costa M.D."/>
            <person name="Nagy L.G."/>
            <person name="Floudas D."/>
            <person name="Copeland A."/>
            <person name="Barry K.W."/>
            <person name="Cichocki N."/>
            <person name="Veneault-Fourrey C."/>
            <person name="LaButti K."/>
            <person name="Lindquist E.A."/>
            <person name="Lipzen A."/>
            <person name="Lundell T."/>
            <person name="Morin E."/>
            <person name="Murat C."/>
            <person name="Sun H."/>
            <person name="Tunlid A."/>
            <person name="Henrissat B."/>
            <person name="Grigoriev I.V."/>
            <person name="Hibbett D.S."/>
            <person name="Martin F."/>
            <person name="Nordberg H.P."/>
            <person name="Cantor M.N."/>
            <person name="Hua S.X."/>
        </authorList>
    </citation>
    <scope>NUCLEOTIDE SEQUENCE [LARGE SCALE GENOMIC DNA]</scope>
    <source>
        <strain evidence="11 12">Marx 270</strain>
    </source>
</reference>
<dbReference type="GO" id="GO:0020037">
    <property type="term" value="F:heme binding"/>
    <property type="evidence" value="ECO:0007669"/>
    <property type="project" value="InterPro"/>
</dbReference>
<dbReference type="InterPro" id="IPR017972">
    <property type="entry name" value="Cyt_P450_CS"/>
</dbReference>
<evidence type="ECO:0000256" key="10">
    <source>
        <dbReference type="RuleBase" id="RU000461"/>
    </source>
</evidence>